<evidence type="ECO:0000313" key="2">
    <source>
        <dbReference type="Proteomes" id="UP000186524"/>
    </source>
</evidence>
<dbReference type="Gene3D" id="3.75.10.10">
    <property type="entry name" value="L-arginine/glycine Amidinotransferase, Chain A"/>
    <property type="match status" value="1"/>
</dbReference>
<dbReference type="PANTHER" id="PTHR47271:SF2">
    <property type="entry name" value="ARGININE DEIMINASE"/>
    <property type="match status" value="1"/>
</dbReference>
<dbReference type="Proteomes" id="UP000186524">
    <property type="component" value="Unassembled WGS sequence"/>
</dbReference>
<sequence length="291" mass="33469">MIAVSNQPKRIQCNNEYDDLQKVILCEPQFMAIREVINETQEHFKNENINIDRATWQHGQFSQLLSDHGVEVIKLPSIQHYPEQVFTRDIGFTIGQTIFIAEMAADIRQGEENELQKWLEKEHISFLNLIEYSIEGGDVIVDGNTLYIGKSSRTNERAIHQLKSILPDYEIIPISFNEKYLHLDCVFNIISPNEAFIFPEAIDHHTVKMLSSRFDLIEVTEKEQFTLGTNVLSIGRKKVFSLMGNQDVNNQLTKRGYEVIEVDISEIIKSGGSFRCCTLPILRQSDKISIH</sequence>
<evidence type="ECO:0000313" key="1">
    <source>
        <dbReference type="EMBL" id="OKL36715.1"/>
    </source>
</evidence>
<organism evidence="1 2">
    <name type="scientific">Domibacillus mangrovi</name>
    <dbReference type="NCBI Taxonomy" id="1714354"/>
    <lineage>
        <taxon>Bacteria</taxon>
        <taxon>Bacillati</taxon>
        <taxon>Bacillota</taxon>
        <taxon>Bacilli</taxon>
        <taxon>Bacillales</taxon>
        <taxon>Bacillaceae</taxon>
        <taxon>Domibacillus</taxon>
    </lineage>
</organism>
<protein>
    <recommendedName>
        <fullName evidence="3">N-dimethylarginine dimethylaminohydrolase</fullName>
    </recommendedName>
</protein>
<dbReference type="STRING" id="1714354.BLL40_08240"/>
<dbReference type="GO" id="GO:0019546">
    <property type="term" value="P:L-arginine deiminase pathway"/>
    <property type="evidence" value="ECO:0007669"/>
    <property type="project" value="TreeGrafter"/>
</dbReference>
<evidence type="ECO:0008006" key="3">
    <source>
        <dbReference type="Google" id="ProtNLM"/>
    </source>
</evidence>
<dbReference type="AlphaFoldDB" id="A0A1Q5P392"/>
<dbReference type="SUPFAM" id="SSF55909">
    <property type="entry name" value="Pentein"/>
    <property type="match status" value="1"/>
</dbReference>
<dbReference type="RefSeq" id="WP_073711439.1">
    <property type="nucleotide sequence ID" value="NZ_MRWQ01000006.1"/>
</dbReference>
<accession>A0A1Q5P392</accession>
<dbReference type="PANTHER" id="PTHR47271">
    <property type="entry name" value="ARGININE DEIMINASE"/>
    <property type="match status" value="1"/>
</dbReference>
<dbReference type="GO" id="GO:0016990">
    <property type="term" value="F:arginine deiminase activity"/>
    <property type="evidence" value="ECO:0007669"/>
    <property type="project" value="TreeGrafter"/>
</dbReference>
<dbReference type="Pfam" id="PF19420">
    <property type="entry name" value="DDAH_eukar"/>
    <property type="match status" value="1"/>
</dbReference>
<proteinExistence type="predicted"/>
<dbReference type="EMBL" id="MRWQ01000006">
    <property type="protein sequence ID" value="OKL36715.1"/>
    <property type="molecule type" value="Genomic_DNA"/>
</dbReference>
<keyword evidence="2" id="KW-1185">Reference proteome</keyword>
<dbReference type="OrthoDB" id="9814070at2"/>
<name>A0A1Q5P392_9BACI</name>
<gene>
    <name evidence="1" type="ORF">BLL40_08240</name>
</gene>
<comment type="caution">
    <text evidence="1">The sequence shown here is derived from an EMBL/GenBank/DDBJ whole genome shotgun (WGS) entry which is preliminary data.</text>
</comment>
<reference evidence="1 2" key="1">
    <citation type="submission" date="2016-12" db="EMBL/GenBank/DDBJ databases">
        <title>Domibacillus sp. SAOS 44 whole genome sequencing.</title>
        <authorList>
            <person name="Verma A."/>
            <person name="Krishnamurthi S."/>
        </authorList>
    </citation>
    <scope>NUCLEOTIDE SEQUENCE [LARGE SCALE GENOMIC DNA]</scope>
    <source>
        <strain evidence="1 2">SAOS 44</strain>
    </source>
</reference>